<dbReference type="Proteomes" id="UP000004750">
    <property type="component" value="Unassembled WGS sequence"/>
</dbReference>
<dbReference type="AlphaFoldDB" id="G9ZEM3"/>
<dbReference type="Pfam" id="PF02620">
    <property type="entry name" value="YceD"/>
    <property type="match status" value="1"/>
</dbReference>
<sequence length="183" mass="20630">MMRHPATPLLRHFDPWAYAKNRCRDSGTLPLAETETLRQWTGTRDDVVHYTLEGQIDKHGQTRLSGDVRAVLHTECQRCLEPLELTVDHDFDYVLIRDQSLEDRVADGSETLICAGDELDLAWFIEEEVLLAMPMIAKHDDCSLPQIGAQDPLPQADAQPNPFAALKDLLEAKENSHGRSTES</sequence>
<dbReference type="PANTHER" id="PTHR38099:SF1">
    <property type="entry name" value="LARGE RIBOSOMAL RNA SUBUNIT ACCUMULATION PROTEIN YCED"/>
    <property type="match status" value="1"/>
</dbReference>
<dbReference type="GO" id="GO:0042254">
    <property type="term" value="P:ribosome biogenesis"/>
    <property type="evidence" value="ECO:0007669"/>
    <property type="project" value="UniProtKB-KW"/>
</dbReference>
<evidence type="ECO:0000313" key="6">
    <source>
        <dbReference type="EMBL" id="EHM54492.1"/>
    </source>
</evidence>
<dbReference type="GO" id="GO:0005829">
    <property type="term" value="C:cytosol"/>
    <property type="evidence" value="ECO:0007669"/>
    <property type="project" value="TreeGrafter"/>
</dbReference>
<comment type="function">
    <text evidence="1">Plays a role in synthesis, processing and/or stability of 23S rRNA.</text>
</comment>
<evidence type="ECO:0000313" key="7">
    <source>
        <dbReference type="Proteomes" id="UP000004750"/>
    </source>
</evidence>
<dbReference type="InterPro" id="IPR003772">
    <property type="entry name" value="YceD"/>
</dbReference>
<protein>
    <recommendedName>
        <fullName evidence="3">Large ribosomal RNA subunit accumulation protein YceD</fullName>
    </recommendedName>
    <alternativeName>
        <fullName evidence="5">23S rRNA accumulation protein YceD</fullName>
    </alternativeName>
</protein>
<organism evidence="6 7">
    <name type="scientific">Cardiobacterium valvarum F0432</name>
    <dbReference type="NCBI Taxonomy" id="797473"/>
    <lineage>
        <taxon>Bacteria</taxon>
        <taxon>Pseudomonadati</taxon>
        <taxon>Pseudomonadota</taxon>
        <taxon>Gammaproteobacteria</taxon>
        <taxon>Cardiobacteriales</taxon>
        <taxon>Cardiobacteriaceae</taxon>
        <taxon>Cardiobacterium</taxon>
    </lineage>
</organism>
<dbReference type="PANTHER" id="PTHR38099">
    <property type="entry name" value="LARGE RIBOSOMAL RNA SUBUNIT ACCUMULATION PROTEIN YCED"/>
    <property type="match status" value="1"/>
</dbReference>
<dbReference type="STRING" id="797473.HMPREF9080_01203"/>
<name>G9ZEM3_9GAMM</name>
<keyword evidence="4" id="KW-0690">Ribosome biogenesis</keyword>
<evidence type="ECO:0000256" key="1">
    <source>
        <dbReference type="ARBA" id="ARBA00002868"/>
    </source>
</evidence>
<evidence type="ECO:0000256" key="2">
    <source>
        <dbReference type="ARBA" id="ARBA00010740"/>
    </source>
</evidence>
<dbReference type="InterPro" id="IPR039255">
    <property type="entry name" value="YceD_bac"/>
</dbReference>
<comment type="caution">
    <text evidence="6">The sequence shown here is derived from an EMBL/GenBank/DDBJ whole genome shotgun (WGS) entry which is preliminary data.</text>
</comment>
<dbReference type="EMBL" id="AGCM01000068">
    <property type="protein sequence ID" value="EHM54492.1"/>
    <property type="molecule type" value="Genomic_DNA"/>
</dbReference>
<evidence type="ECO:0000256" key="3">
    <source>
        <dbReference type="ARBA" id="ARBA00015716"/>
    </source>
</evidence>
<dbReference type="RefSeq" id="WP_006985221.1">
    <property type="nucleotide sequence ID" value="NZ_JH417919.1"/>
</dbReference>
<reference evidence="6 7" key="1">
    <citation type="submission" date="2011-08" db="EMBL/GenBank/DDBJ databases">
        <authorList>
            <person name="Weinstock G."/>
            <person name="Sodergren E."/>
            <person name="Clifton S."/>
            <person name="Fulton L."/>
            <person name="Fulton B."/>
            <person name="Courtney L."/>
            <person name="Fronick C."/>
            <person name="Harrison M."/>
            <person name="Strong C."/>
            <person name="Farmer C."/>
            <person name="Delahaunty K."/>
            <person name="Markovic C."/>
            <person name="Hall O."/>
            <person name="Minx P."/>
            <person name="Tomlinson C."/>
            <person name="Mitreva M."/>
            <person name="Hou S."/>
            <person name="Chen J."/>
            <person name="Wollam A."/>
            <person name="Pepin K.H."/>
            <person name="Johnson M."/>
            <person name="Bhonagiri V."/>
            <person name="Zhang X."/>
            <person name="Suruliraj S."/>
            <person name="Warren W."/>
            <person name="Chinwalla A."/>
            <person name="Mardis E.R."/>
            <person name="Wilson R.K."/>
        </authorList>
    </citation>
    <scope>NUCLEOTIDE SEQUENCE [LARGE SCALE GENOMIC DNA]</scope>
    <source>
        <strain evidence="6 7">F0432</strain>
    </source>
</reference>
<comment type="similarity">
    <text evidence="2">Belongs to the DUF177 domain family.</text>
</comment>
<evidence type="ECO:0000256" key="5">
    <source>
        <dbReference type="ARBA" id="ARBA00031841"/>
    </source>
</evidence>
<accession>G9ZEM3</accession>
<gene>
    <name evidence="6" type="ORF">HMPREF9080_01203</name>
</gene>
<evidence type="ECO:0000256" key="4">
    <source>
        <dbReference type="ARBA" id="ARBA00022517"/>
    </source>
</evidence>
<dbReference type="HOGENOM" id="CLU_094127_0_1_6"/>
<proteinExistence type="inferred from homology"/>